<evidence type="ECO:0000313" key="3">
    <source>
        <dbReference type="Proteomes" id="UP000188532"/>
    </source>
</evidence>
<reference evidence="3 4" key="1">
    <citation type="submission" date="2017-02" db="EMBL/GenBank/DDBJ databases">
        <title>Complete genome sequences of Mycobacterium kansasii strains isolated from rhesus macaques.</title>
        <authorList>
            <person name="Panda A."/>
            <person name="Nagaraj S."/>
            <person name="Zhao X."/>
            <person name="Tettelin H."/>
            <person name="Detolla L.J."/>
        </authorList>
    </citation>
    <scope>NUCLEOTIDE SEQUENCE [LARGE SCALE GENOMIC DNA]</scope>
    <source>
        <strain evidence="2 3">11-3469</strain>
        <strain evidence="1 4">11-3813</strain>
    </source>
</reference>
<dbReference type="EMBL" id="MVBM01000002">
    <property type="protein sequence ID" value="OOK79211.1"/>
    <property type="molecule type" value="Genomic_DNA"/>
</dbReference>
<protein>
    <submittedName>
        <fullName evidence="2">Uncharacterized protein</fullName>
    </submittedName>
</protein>
<dbReference type="Proteomes" id="UP000188532">
    <property type="component" value="Unassembled WGS sequence"/>
</dbReference>
<accession>A0A1V3XLD0</accession>
<evidence type="ECO:0000313" key="4">
    <source>
        <dbReference type="Proteomes" id="UP000189229"/>
    </source>
</evidence>
<evidence type="ECO:0000313" key="2">
    <source>
        <dbReference type="EMBL" id="OOK80013.1"/>
    </source>
</evidence>
<dbReference type="AlphaFoldDB" id="A0A1V3XLD0"/>
<organism evidence="2 3">
    <name type="scientific">Mycobacterium kansasii</name>
    <dbReference type="NCBI Taxonomy" id="1768"/>
    <lineage>
        <taxon>Bacteria</taxon>
        <taxon>Bacillati</taxon>
        <taxon>Actinomycetota</taxon>
        <taxon>Actinomycetes</taxon>
        <taxon>Mycobacteriales</taxon>
        <taxon>Mycobacteriaceae</taxon>
        <taxon>Mycobacterium</taxon>
    </lineage>
</organism>
<comment type="caution">
    <text evidence="2">The sequence shown here is derived from an EMBL/GenBank/DDBJ whole genome shotgun (WGS) entry which is preliminary data.</text>
</comment>
<sequence>MGDEPSKTRFRCVDQRWLSNASALGVWTASVGDGRKADPVRIGC</sequence>
<proteinExistence type="predicted"/>
<evidence type="ECO:0000313" key="1">
    <source>
        <dbReference type="EMBL" id="OOK79211.1"/>
    </source>
</evidence>
<gene>
    <name evidence="2" type="ORF">BZL29_2177</name>
    <name evidence="1" type="ORF">BZL30_2181</name>
</gene>
<dbReference type="EMBL" id="MVBN01000002">
    <property type="protein sequence ID" value="OOK80013.1"/>
    <property type="molecule type" value="Genomic_DNA"/>
</dbReference>
<dbReference type="Proteomes" id="UP000189229">
    <property type="component" value="Unassembled WGS sequence"/>
</dbReference>
<name>A0A1V3XLD0_MYCKA</name>